<dbReference type="AlphaFoldDB" id="A0A6N2T023"/>
<name>A0A6N2T023_BACUN</name>
<sequence length="217" mass="24579">MADNNVFILFEEIKTALKGINGKLEALPKVAGQQPQIENNEPDLSPIKEAIVETAKAQSGEIKGLLDKHWKAYAQISTLILHHLDTIEKSQDEQGVQQEPQPQEHIHRHSFDIKSSKVFSFVVGLGVACVLSLWGNISQWQSNRKYSDDALRFRAIRSWGGCDANDLLWLNKVFDIHRDEKAIEWIRKQADGYETSLKAVSDSLMQESLKKKQNSKS</sequence>
<evidence type="ECO:0000313" key="2">
    <source>
        <dbReference type="EMBL" id="VYS97801.1"/>
    </source>
</evidence>
<keyword evidence="1" id="KW-0812">Transmembrane</keyword>
<evidence type="ECO:0000256" key="1">
    <source>
        <dbReference type="SAM" id="Phobius"/>
    </source>
</evidence>
<dbReference type="RefSeq" id="WP_117695377.1">
    <property type="nucleotide sequence ID" value="NZ_CACRTC010000017.1"/>
</dbReference>
<gene>
    <name evidence="2" type="ORF">BULFYP32_01363</name>
</gene>
<organism evidence="2">
    <name type="scientific">Bacteroides uniformis</name>
    <dbReference type="NCBI Taxonomy" id="820"/>
    <lineage>
        <taxon>Bacteria</taxon>
        <taxon>Pseudomonadati</taxon>
        <taxon>Bacteroidota</taxon>
        <taxon>Bacteroidia</taxon>
        <taxon>Bacteroidales</taxon>
        <taxon>Bacteroidaceae</taxon>
        <taxon>Bacteroides</taxon>
    </lineage>
</organism>
<reference evidence="2" key="1">
    <citation type="submission" date="2019-11" db="EMBL/GenBank/DDBJ databases">
        <authorList>
            <person name="Feng L."/>
        </authorList>
    </citation>
    <scope>NUCLEOTIDE SEQUENCE</scope>
    <source>
        <strain evidence="2">BuniformisLFYP32</strain>
    </source>
</reference>
<dbReference type="EMBL" id="CACRTC010000017">
    <property type="protein sequence ID" value="VYS97801.1"/>
    <property type="molecule type" value="Genomic_DNA"/>
</dbReference>
<accession>A0A6N2T023</accession>
<feature type="transmembrane region" description="Helical" evidence="1">
    <location>
        <begin position="118"/>
        <end position="137"/>
    </location>
</feature>
<protein>
    <submittedName>
        <fullName evidence="2">Uncharacterized protein</fullName>
    </submittedName>
</protein>
<keyword evidence="1" id="KW-1133">Transmembrane helix</keyword>
<keyword evidence="1" id="KW-0472">Membrane</keyword>
<proteinExistence type="predicted"/>